<dbReference type="InterPro" id="IPR001452">
    <property type="entry name" value="SH3_domain"/>
</dbReference>
<dbReference type="OrthoDB" id="191061at2759"/>
<dbReference type="PROSITE" id="PS50002">
    <property type="entry name" value="SH3"/>
    <property type="match status" value="1"/>
</dbReference>
<evidence type="ECO:0000256" key="3">
    <source>
        <dbReference type="SAM" id="MobiDB-lite"/>
    </source>
</evidence>
<feature type="domain" description="SH3" evidence="5">
    <location>
        <begin position="381"/>
        <end position="449"/>
    </location>
</feature>
<feature type="transmembrane region" description="Helical" evidence="4">
    <location>
        <begin position="255"/>
        <end position="272"/>
    </location>
</feature>
<accession>A0A0S4J170</accession>
<keyword evidence="4 6" id="KW-0812">Transmembrane</keyword>
<dbReference type="SUPFAM" id="SSF50044">
    <property type="entry name" value="SH3-domain"/>
    <property type="match status" value="1"/>
</dbReference>
<dbReference type="OMA" id="CFGTYYS"/>
<feature type="region of interest" description="Disordered" evidence="3">
    <location>
        <begin position="301"/>
        <end position="378"/>
    </location>
</feature>
<dbReference type="InterPro" id="IPR036028">
    <property type="entry name" value="SH3-like_dom_sf"/>
</dbReference>
<dbReference type="SMART" id="SM00326">
    <property type="entry name" value="SH3"/>
    <property type="match status" value="1"/>
</dbReference>
<evidence type="ECO:0000313" key="7">
    <source>
        <dbReference type="Proteomes" id="UP000051952"/>
    </source>
</evidence>
<feature type="compositionally biased region" description="Polar residues" evidence="3">
    <location>
        <begin position="366"/>
        <end position="378"/>
    </location>
</feature>
<protein>
    <submittedName>
        <fullName evidence="6">Transmembrane protein, putative</fullName>
    </submittedName>
</protein>
<sequence>MTSVVLVFCCRCSKNRILLKYRAFARKMLSGGYGSSMGYGGGMGYGSSMGYGSGMGYGSSMGYGGGMGTSNMMMQRRMQQQYGGGNMYNGMNGGLGMNEPLPPTPAGAHAPIAGNNNHNGALVTQPSADETAQQRRARRREERRIMKQQEEDRKAQRRTFLINASMELFSHGSQILMHSIRSCYELLSIAFGAYYSIRAMRQFFEGMQQQQQPSAVQRAVVANSAAVVSAASSQHASPVSSGAEKSFFAKHGKKIALFLAAIAIGDLLLSFLKQRQTAREHHQQQMQVGQHNHHVHLIDGREIEEDEGMRHRGSEDWSIEYNRDGTKYDNDNEETEEEDDEEEDASTASDNSESRVVGQQRAPNHDANNSNINKNGEFSHNNRRAFVALYDSVPDDSGGGYDHLAFRQGDQLFVDNYVQDDWCEATIVSANGERRRGVVPGNYIVPVTIQQKF</sequence>
<keyword evidence="1 2" id="KW-0728">SH3 domain</keyword>
<keyword evidence="7" id="KW-1185">Reference proteome</keyword>
<dbReference type="Proteomes" id="UP000051952">
    <property type="component" value="Unassembled WGS sequence"/>
</dbReference>
<evidence type="ECO:0000256" key="1">
    <source>
        <dbReference type="ARBA" id="ARBA00022443"/>
    </source>
</evidence>
<feature type="compositionally biased region" description="Basic and acidic residues" evidence="3">
    <location>
        <begin position="139"/>
        <end position="152"/>
    </location>
</feature>
<feature type="compositionally biased region" description="Basic and acidic residues" evidence="3">
    <location>
        <begin position="308"/>
        <end position="330"/>
    </location>
</feature>
<dbReference type="EMBL" id="CYKH01000496">
    <property type="protein sequence ID" value="CUG02254.1"/>
    <property type="molecule type" value="Genomic_DNA"/>
</dbReference>
<keyword evidence="4" id="KW-0472">Membrane</keyword>
<gene>
    <name evidence="6" type="ORF">BSAL_69630</name>
</gene>
<evidence type="ECO:0000256" key="2">
    <source>
        <dbReference type="PROSITE-ProRule" id="PRU00192"/>
    </source>
</evidence>
<name>A0A0S4J170_BODSA</name>
<reference evidence="7" key="1">
    <citation type="submission" date="2015-09" db="EMBL/GenBank/DDBJ databases">
        <authorList>
            <consortium name="Pathogen Informatics"/>
        </authorList>
    </citation>
    <scope>NUCLEOTIDE SEQUENCE [LARGE SCALE GENOMIC DNA]</scope>
    <source>
        <strain evidence="7">Lake Konstanz</strain>
    </source>
</reference>
<feature type="compositionally biased region" description="Acidic residues" evidence="3">
    <location>
        <begin position="331"/>
        <end position="345"/>
    </location>
</feature>
<organism evidence="6 7">
    <name type="scientific">Bodo saltans</name>
    <name type="common">Flagellated protozoan</name>
    <dbReference type="NCBI Taxonomy" id="75058"/>
    <lineage>
        <taxon>Eukaryota</taxon>
        <taxon>Discoba</taxon>
        <taxon>Euglenozoa</taxon>
        <taxon>Kinetoplastea</taxon>
        <taxon>Metakinetoplastina</taxon>
        <taxon>Eubodonida</taxon>
        <taxon>Bodonidae</taxon>
        <taxon>Bodo</taxon>
    </lineage>
</organism>
<dbReference type="Gene3D" id="2.30.30.40">
    <property type="entry name" value="SH3 Domains"/>
    <property type="match status" value="1"/>
</dbReference>
<dbReference type="VEuPathDB" id="TriTrypDB:BSAL_69630"/>
<keyword evidence="4" id="KW-1133">Transmembrane helix</keyword>
<dbReference type="AlphaFoldDB" id="A0A0S4J170"/>
<proteinExistence type="predicted"/>
<feature type="region of interest" description="Disordered" evidence="3">
    <location>
        <begin position="116"/>
        <end position="152"/>
    </location>
</feature>
<evidence type="ECO:0000313" key="6">
    <source>
        <dbReference type="EMBL" id="CUG02254.1"/>
    </source>
</evidence>
<evidence type="ECO:0000256" key="4">
    <source>
        <dbReference type="SAM" id="Phobius"/>
    </source>
</evidence>
<evidence type="ECO:0000259" key="5">
    <source>
        <dbReference type="PROSITE" id="PS50002"/>
    </source>
</evidence>
<feature type="compositionally biased region" description="Polar residues" evidence="3">
    <location>
        <begin position="116"/>
        <end position="131"/>
    </location>
</feature>